<evidence type="ECO:0000259" key="1">
    <source>
        <dbReference type="Pfam" id="PF08421"/>
    </source>
</evidence>
<dbReference type="Pfam" id="PF13489">
    <property type="entry name" value="Methyltransf_23"/>
    <property type="match status" value="1"/>
</dbReference>
<accession>A0ABU7NRV3</accession>
<comment type="caution">
    <text evidence="3">The sequence shown here is derived from an EMBL/GenBank/DDBJ whole genome shotgun (WGS) entry which is preliminary data.</text>
</comment>
<keyword evidence="3" id="KW-0489">Methyltransferase</keyword>
<keyword evidence="3" id="KW-0808">Transferase</keyword>
<dbReference type="Gene3D" id="3.40.50.720">
    <property type="entry name" value="NAD(P)-binding Rossmann-like Domain"/>
    <property type="match status" value="1"/>
</dbReference>
<reference evidence="3 4" key="1">
    <citation type="submission" date="2023-12" db="EMBL/GenBank/DDBJ databases">
        <title>30 novel species of actinomycetes from the DSMZ collection.</title>
        <authorList>
            <person name="Nouioui I."/>
        </authorList>
    </citation>
    <scope>NUCLEOTIDE SEQUENCE [LARGE SCALE GENOMIC DNA]</scope>
    <source>
        <strain evidence="3 4">DSM 41528</strain>
    </source>
</reference>
<evidence type="ECO:0000259" key="2">
    <source>
        <dbReference type="Pfam" id="PF08484"/>
    </source>
</evidence>
<sequence length="426" mass="46381">METSGRSRLVTHCRVCGAADWQEVVSFGSVPLANAFLDPATSYEDEARFPLGVISCRSCRLMSLTHVVDPEVMYRTYFYVTSDSESITRHMRYVAQTCTSRFALGEDELVVEMGSNTGAQLLAFRPGGQRVLGVDPALNLAATANAHGVLTLPEYFSDRTAARIRNGHGQARLILGRHVFAHVDDLADVAAGVRRLLARDGVFAIEVPYALDLVERVAFDTVYHEHLSYFLVGTLAELFDRHGLRLFDVERLPVHGGSILAFVGLREGPWEQQGSVAELFAAEQAAGLHQDAAYGEFAHKVARVRQELPRLVRGLVAQGARVAGYGASAKGTTLLNICGIGADELQFCSDTTVLKQGKVLPGTHVPVCSPQSAAAEPPDYYLLLAWNYADEILEKERRFLDNGGRFILPVPEPVVLSAGARATTPT</sequence>
<dbReference type="InterPro" id="IPR038576">
    <property type="entry name" value="Methyltransf_Zn-bd_dom_put_sf"/>
</dbReference>
<dbReference type="Pfam" id="PF08484">
    <property type="entry name" value="Methyltransf_14"/>
    <property type="match status" value="1"/>
</dbReference>
<dbReference type="Gene3D" id="6.10.250.3100">
    <property type="match status" value="1"/>
</dbReference>
<dbReference type="InterPro" id="IPR013691">
    <property type="entry name" value="MeTrfase_14"/>
</dbReference>
<evidence type="ECO:0000313" key="4">
    <source>
        <dbReference type="Proteomes" id="UP001307760"/>
    </source>
</evidence>
<dbReference type="RefSeq" id="WP_261954868.1">
    <property type="nucleotide sequence ID" value="NZ_JAZBJP010000011.1"/>
</dbReference>
<dbReference type="InterPro" id="IPR013630">
    <property type="entry name" value="Methyltransf_Zn-bd_dom_put"/>
</dbReference>
<dbReference type="Pfam" id="PF08421">
    <property type="entry name" value="Methyltransf_13"/>
    <property type="match status" value="1"/>
</dbReference>
<feature type="domain" description="Methyltransferase putative zinc binding" evidence="1">
    <location>
        <begin position="13"/>
        <end position="74"/>
    </location>
</feature>
<organism evidence="3 4">
    <name type="scientific">Streptomyces bugieae</name>
    <dbReference type="NCBI Taxonomy" id="3098223"/>
    <lineage>
        <taxon>Bacteria</taxon>
        <taxon>Bacillati</taxon>
        <taxon>Actinomycetota</taxon>
        <taxon>Actinomycetes</taxon>
        <taxon>Kitasatosporales</taxon>
        <taxon>Streptomycetaceae</taxon>
        <taxon>Streptomyces</taxon>
    </lineage>
</organism>
<dbReference type="PANTHER" id="PTHR43861">
    <property type="entry name" value="TRANS-ACONITATE 2-METHYLTRANSFERASE-RELATED"/>
    <property type="match status" value="1"/>
</dbReference>
<proteinExistence type="predicted"/>
<keyword evidence="4" id="KW-1185">Reference proteome</keyword>
<dbReference type="GO" id="GO:0032259">
    <property type="term" value="P:methylation"/>
    <property type="evidence" value="ECO:0007669"/>
    <property type="project" value="UniProtKB-KW"/>
</dbReference>
<dbReference type="SUPFAM" id="SSF53335">
    <property type="entry name" value="S-adenosyl-L-methionine-dependent methyltransferases"/>
    <property type="match status" value="1"/>
</dbReference>
<dbReference type="EMBL" id="JAZBJP010000011">
    <property type="protein sequence ID" value="MEE4421638.1"/>
    <property type="molecule type" value="Genomic_DNA"/>
</dbReference>
<dbReference type="GO" id="GO:0008168">
    <property type="term" value="F:methyltransferase activity"/>
    <property type="evidence" value="ECO:0007669"/>
    <property type="project" value="UniProtKB-KW"/>
</dbReference>
<dbReference type="Gene3D" id="6.20.50.110">
    <property type="entry name" value="Methyltransferase, zinc-binding domain"/>
    <property type="match status" value="1"/>
</dbReference>
<dbReference type="EC" id="2.1.1.-" evidence="3"/>
<dbReference type="Proteomes" id="UP001307760">
    <property type="component" value="Unassembled WGS sequence"/>
</dbReference>
<name>A0ABU7NRV3_9ACTN</name>
<protein>
    <submittedName>
        <fullName evidence="3">Class I SAM-dependent methyltransferase</fullName>
        <ecNumber evidence="3">2.1.1.-</ecNumber>
    </submittedName>
</protein>
<dbReference type="PANTHER" id="PTHR43861:SF5">
    <property type="entry name" value="BLL5978 PROTEIN"/>
    <property type="match status" value="1"/>
</dbReference>
<dbReference type="Gene3D" id="3.40.50.150">
    <property type="entry name" value="Vaccinia Virus protein VP39"/>
    <property type="match status" value="1"/>
</dbReference>
<evidence type="ECO:0000313" key="3">
    <source>
        <dbReference type="EMBL" id="MEE4421638.1"/>
    </source>
</evidence>
<feature type="domain" description="C-methyltransferase" evidence="2">
    <location>
        <begin position="253"/>
        <end position="411"/>
    </location>
</feature>
<gene>
    <name evidence="3" type="ORF">V2J85_20115</name>
</gene>
<dbReference type="InterPro" id="IPR029063">
    <property type="entry name" value="SAM-dependent_MTases_sf"/>
</dbReference>